<name>A0A0G4FMT6_VITBC</name>
<protein>
    <submittedName>
        <fullName evidence="2">Uncharacterized protein</fullName>
    </submittedName>
</protein>
<evidence type="ECO:0000313" key="3">
    <source>
        <dbReference type="Proteomes" id="UP000041254"/>
    </source>
</evidence>
<keyword evidence="3" id="KW-1185">Reference proteome</keyword>
<feature type="transmembrane region" description="Helical" evidence="1">
    <location>
        <begin position="203"/>
        <end position="225"/>
    </location>
</feature>
<feature type="transmembrane region" description="Helical" evidence="1">
    <location>
        <begin position="58"/>
        <end position="77"/>
    </location>
</feature>
<accession>A0A0G4FMT6</accession>
<keyword evidence="1" id="KW-0472">Membrane</keyword>
<gene>
    <name evidence="2" type="ORF">Vbra_15801</name>
</gene>
<organism evidence="2 3">
    <name type="scientific">Vitrella brassicaformis (strain CCMP3155)</name>
    <dbReference type="NCBI Taxonomy" id="1169540"/>
    <lineage>
        <taxon>Eukaryota</taxon>
        <taxon>Sar</taxon>
        <taxon>Alveolata</taxon>
        <taxon>Colpodellida</taxon>
        <taxon>Vitrellaceae</taxon>
        <taxon>Vitrella</taxon>
    </lineage>
</organism>
<dbReference type="InParanoid" id="A0A0G4FMT6"/>
<keyword evidence="1" id="KW-1133">Transmembrane helix</keyword>
<reference evidence="2 3" key="1">
    <citation type="submission" date="2014-11" db="EMBL/GenBank/DDBJ databases">
        <authorList>
            <person name="Zhu J."/>
            <person name="Qi W."/>
            <person name="Song R."/>
        </authorList>
    </citation>
    <scope>NUCLEOTIDE SEQUENCE [LARGE SCALE GENOMIC DNA]</scope>
</reference>
<sequence>MQSRAFQKAAHSSSAPVRFIHSLQGLGSDQCVCVRWLVGVCYDRHLGKSMYSRPPHPLIMLLIIWLLVLGASCYPAAAVSTFVPPVVRLSCTHRSASPTHGFATRMWSQGRNQEGAAQGQRQTEGPTWPGPSVSVGLQKVLFTVAEEVVTISGDLAATSAKFLFVVYVIDVYLRSSPEESQTEITKLLAAVVSAVWKALDGNAIQLFILFTLYWWLSSVVLETVFAKDRSQ</sequence>
<proteinExistence type="predicted"/>
<evidence type="ECO:0000313" key="2">
    <source>
        <dbReference type="EMBL" id="CEM15564.1"/>
    </source>
</evidence>
<dbReference type="AlphaFoldDB" id="A0A0G4FMT6"/>
<keyword evidence="1" id="KW-0812">Transmembrane</keyword>
<evidence type="ECO:0000256" key="1">
    <source>
        <dbReference type="SAM" id="Phobius"/>
    </source>
</evidence>
<dbReference type="VEuPathDB" id="CryptoDB:Vbra_15801"/>
<dbReference type="EMBL" id="CDMY01000466">
    <property type="protein sequence ID" value="CEM15564.1"/>
    <property type="molecule type" value="Genomic_DNA"/>
</dbReference>
<dbReference type="Proteomes" id="UP000041254">
    <property type="component" value="Unassembled WGS sequence"/>
</dbReference>